<keyword evidence="5 7" id="KW-1133">Transmembrane helix</keyword>
<proteinExistence type="inferred from homology"/>
<sequence>MCVFGIILGVATLLLDDKVPGTKQFLNETNLIIMQVINILMKAFPMAIVYWMVLGGIQLRFPKRLISQLLWFFVTALAGFVIMLFVVHAGVYLFVVRKNPFTFYKKISPAIILALGTASSAITLPVTIDSMEKNVKLPESITRFVLPLGMNVHMNGFALYYPMVILFVAQMHGMDVGLQHMFILTIMTLVMSVAIPAISSGGAVIVTFVAFCASIGIENPLDVLAYTTTADWIMSRLRTATNVIGDCFVAAIVAKHCVASTPQNEGLV</sequence>
<name>A0A7R9LS16_9ACAR</name>
<protein>
    <recommendedName>
        <fullName evidence="7">Amino acid transporter</fullName>
    </recommendedName>
</protein>
<evidence type="ECO:0000256" key="6">
    <source>
        <dbReference type="ARBA" id="ARBA00023136"/>
    </source>
</evidence>
<gene>
    <name evidence="8" type="ORF">ONB1V03_LOCUS5927</name>
</gene>
<dbReference type="PANTHER" id="PTHR11958:SF63">
    <property type="entry name" value="AMINO ACID TRANSPORTER"/>
    <property type="match status" value="1"/>
</dbReference>
<keyword evidence="6 7" id="KW-0472">Membrane</keyword>
<dbReference type="InterPro" id="IPR036458">
    <property type="entry name" value="Na:dicarbo_symporter_sf"/>
</dbReference>
<evidence type="ECO:0000256" key="2">
    <source>
        <dbReference type="ARBA" id="ARBA00006148"/>
    </source>
</evidence>
<comment type="subcellular location">
    <subcellularLocation>
        <location evidence="1 7">Membrane</location>
        <topology evidence="1 7">Multi-pass membrane protein</topology>
    </subcellularLocation>
</comment>
<dbReference type="GO" id="GO:0005886">
    <property type="term" value="C:plasma membrane"/>
    <property type="evidence" value="ECO:0007669"/>
    <property type="project" value="TreeGrafter"/>
</dbReference>
<keyword evidence="3 7" id="KW-0813">Transport</keyword>
<dbReference type="InterPro" id="IPR050746">
    <property type="entry name" value="DAACS"/>
</dbReference>
<dbReference type="SUPFAM" id="SSF118215">
    <property type="entry name" value="Proton glutamate symport protein"/>
    <property type="match status" value="1"/>
</dbReference>
<keyword evidence="9" id="KW-1185">Reference proteome</keyword>
<dbReference type="PANTHER" id="PTHR11958">
    <property type="entry name" value="SODIUM/DICARBOXYLATE SYMPORTER-RELATED"/>
    <property type="match status" value="1"/>
</dbReference>
<feature type="transmembrane region" description="Helical" evidence="7">
    <location>
        <begin position="69"/>
        <end position="95"/>
    </location>
</feature>
<accession>A0A7R9LS16</accession>
<evidence type="ECO:0000256" key="3">
    <source>
        <dbReference type="ARBA" id="ARBA00022448"/>
    </source>
</evidence>
<dbReference type="OrthoDB" id="5877963at2759"/>
<dbReference type="EMBL" id="CAJPVJ010002527">
    <property type="protein sequence ID" value="CAG2166403.1"/>
    <property type="molecule type" value="Genomic_DNA"/>
</dbReference>
<keyword evidence="7" id="KW-0769">Symport</keyword>
<dbReference type="AlphaFoldDB" id="A0A7R9LS16"/>
<dbReference type="Pfam" id="PF00375">
    <property type="entry name" value="SDF"/>
    <property type="match status" value="1"/>
</dbReference>
<dbReference type="InterPro" id="IPR001991">
    <property type="entry name" value="Na-dicarboxylate_symporter"/>
</dbReference>
<dbReference type="Proteomes" id="UP000728032">
    <property type="component" value="Unassembled WGS sequence"/>
</dbReference>
<evidence type="ECO:0000313" key="8">
    <source>
        <dbReference type="EMBL" id="CAD7646819.1"/>
    </source>
</evidence>
<evidence type="ECO:0000313" key="9">
    <source>
        <dbReference type="Proteomes" id="UP000728032"/>
    </source>
</evidence>
<feature type="transmembrane region" description="Helical" evidence="7">
    <location>
        <begin position="32"/>
        <end position="57"/>
    </location>
</feature>
<dbReference type="GO" id="GO:0015501">
    <property type="term" value="F:glutamate:sodium symporter activity"/>
    <property type="evidence" value="ECO:0007669"/>
    <property type="project" value="TreeGrafter"/>
</dbReference>
<evidence type="ECO:0000256" key="4">
    <source>
        <dbReference type="ARBA" id="ARBA00022692"/>
    </source>
</evidence>
<dbReference type="Gene3D" id="1.10.3860.10">
    <property type="entry name" value="Sodium:dicarboxylate symporter"/>
    <property type="match status" value="1"/>
</dbReference>
<dbReference type="EMBL" id="OC917352">
    <property type="protein sequence ID" value="CAD7646819.1"/>
    <property type="molecule type" value="Genomic_DNA"/>
</dbReference>
<evidence type="ECO:0000256" key="7">
    <source>
        <dbReference type="RuleBase" id="RU361216"/>
    </source>
</evidence>
<feature type="transmembrane region" description="Helical" evidence="7">
    <location>
        <begin position="181"/>
        <end position="211"/>
    </location>
</feature>
<organism evidence="8">
    <name type="scientific">Oppiella nova</name>
    <dbReference type="NCBI Taxonomy" id="334625"/>
    <lineage>
        <taxon>Eukaryota</taxon>
        <taxon>Metazoa</taxon>
        <taxon>Ecdysozoa</taxon>
        <taxon>Arthropoda</taxon>
        <taxon>Chelicerata</taxon>
        <taxon>Arachnida</taxon>
        <taxon>Acari</taxon>
        <taxon>Acariformes</taxon>
        <taxon>Sarcoptiformes</taxon>
        <taxon>Oribatida</taxon>
        <taxon>Brachypylina</taxon>
        <taxon>Oppioidea</taxon>
        <taxon>Oppiidae</taxon>
        <taxon>Oppiella</taxon>
    </lineage>
</organism>
<evidence type="ECO:0000256" key="1">
    <source>
        <dbReference type="ARBA" id="ARBA00004141"/>
    </source>
</evidence>
<keyword evidence="4 7" id="KW-0812">Transmembrane</keyword>
<feature type="transmembrane region" description="Helical" evidence="7">
    <location>
        <begin position="148"/>
        <end position="169"/>
    </location>
</feature>
<evidence type="ECO:0000256" key="5">
    <source>
        <dbReference type="ARBA" id="ARBA00022989"/>
    </source>
</evidence>
<feature type="transmembrane region" description="Helical" evidence="7">
    <location>
        <begin position="107"/>
        <end position="128"/>
    </location>
</feature>
<dbReference type="GO" id="GO:0015175">
    <property type="term" value="F:neutral L-amino acid transmembrane transporter activity"/>
    <property type="evidence" value="ECO:0007669"/>
    <property type="project" value="TreeGrafter"/>
</dbReference>
<reference evidence="8" key="1">
    <citation type="submission" date="2020-11" db="EMBL/GenBank/DDBJ databases">
        <authorList>
            <person name="Tran Van P."/>
        </authorList>
    </citation>
    <scope>NUCLEOTIDE SEQUENCE</scope>
</reference>
<dbReference type="GO" id="GO:0005313">
    <property type="term" value="F:L-glutamate transmembrane transporter activity"/>
    <property type="evidence" value="ECO:0007669"/>
    <property type="project" value="TreeGrafter"/>
</dbReference>
<comment type="similarity">
    <text evidence="2 7">Belongs to the dicarboxylate/amino acid:cation symporter (DAACS) (TC 2.A.23) family.</text>
</comment>